<proteinExistence type="predicted"/>
<feature type="compositionally biased region" description="Acidic residues" evidence="1">
    <location>
        <begin position="448"/>
        <end position="462"/>
    </location>
</feature>
<accession>A0AAQ3MG36</accession>
<keyword evidence="3" id="KW-1185">Reference proteome</keyword>
<dbReference type="EMBL" id="CP144690">
    <property type="protein sequence ID" value="WVY90472.1"/>
    <property type="molecule type" value="Genomic_DNA"/>
</dbReference>
<reference evidence="2 3" key="1">
    <citation type="journal article" date="2023" name="Life. Sci Alliance">
        <title>Evolutionary insights into 3D genome organization and epigenetic landscape of Vigna mungo.</title>
        <authorList>
            <person name="Junaid A."/>
            <person name="Singh B."/>
            <person name="Bhatia S."/>
        </authorList>
    </citation>
    <scope>NUCLEOTIDE SEQUENCE [LARGE SCALE GENOMIC DNA]</scope>
    <source>
        <strain evidence="2">Urdbean</strain>
    </source>
</reference>
<feature type="compositionally biased region" description="Acidic residues" evidence="1">
    <location>
        <begin position="430"/>
        <end position="441"/>
    </location>
</feature>
<name>A0AAQ3MG36_VIGMU</name>
<evidence type="ECO:0000256" key="1">
    <source>
        <dbReference type="SAM" id="MobiDB-lite"/>
    </source>
</evidence>
<feature type="region of interest" description="Disordered" evidence="1">
    <location>
        <begin position="410"/>
        <end position="470"/>
    </location>
</feature>
<protein>
    <recommendedName>
        <fullName evidence="4">Aminotransferase-like plant mobile domain-containing protein</fullName>
    </recommendedName>
</protein>
<dbReference type="AlphaFoldDB" id="A0AAQ3MG36"/>
<gene>
    <name evidence="2" type="ORF">V8G54_035986</name>
</gene>
<sequence length="918" mass="105917">MGFGGRFRKKQIAETYSRAFIFYETLTLPLCSSLFVGARKCHSKLSLHHLKLSLCHLSRLLWLLYSVKEVLSVRIEVLGGSVDRGNNFHLFSKGDVFWAFDVVNRKWRVRAWMDTSYIVHMNSLLQSGHDRRIEETSFKWCLEIMVHRWVPHHQSFRVRKQLVPFNVVDVVMTLGLRVGGLKVPFDESIVGEVGELFNSTTTKLKELIIMFNNIVVNDDLDVDVVYRLKARHVSNTPCLVLDDLDSLCNYDWTSAIHTYLVDSLNRCNKKLLTGEIVDSLSISGAVVVLQLWVYECLHLHGHRSCKVFPRLRRFRLLNYGSEEIDVLFKKGEVHFDWYLASINHENPIIRATFNMDGVARSEGCSREEEAPGKGDVSCQSTTAAAVEKIRRNNNKIRSLRNEIAAVRKELSDQRKSRNFEQYPSGHETGVDVEGEGNEEVACDTHEEAADEEPADEHAEEEVGVPLKHPPNFIDIVDDNDDKLNSHVQPLFVEPLNTFVGDPRTTVDLDRLYYFVKRKDIVRSYVSEIMGQLLSTNECSSLGPRQCVDNIALIFVATMFMYFEKRVSASSRGWYSVLCLGVANRHLWQLIDYQPYFRYDLVKVEELLSVDWVMVLCTEGLHHGLFVIDSLAKGIRGRAWIDRIIYFIQAGVVRNTEVVTYGPHNYESVLKVQRCSLVLVEVLPSPNRDVHKVGWLVFHPSWWCEEHSGCHSWACVIAYRQAESVLKVQHCSLVLVEVLPRFLRNRDVHKVGWLVFHPSWWCEEHSGWHSWACVIAYRQAVIAYQSIIRNLYWKFNVAPLFWWRRSPVRALSLVGSHLWPCVIAYKQAYLLGVSRNRVVHKVGWLVFHPSWCCEEHLGCYLGACVIAYRQDYLLGFSRNRVCTKLVGLYFIQAGCHIWACVIAYRQAVIAYHSIIWNLY</sequence>
<evidence type="ECO:0000313" key="3">
    <source>
        <dbReference type="Proteomes" id="UP001374535"/>
    </source>
</evidence>
<evidence type="ECO:0000313" key="2">
    <source>
        <dbReference type="EMBL" id="WVY90472.1"/>
    </source>
</evidence>
<organism evidence="2 3">
    <name type="scientific">Vigna mungo</name>
    <name type="common">Black gram</name>
    <name type="synonym">Phaseolus mungo</name>
    <dbReference type="NCBI Taxonomy" id="3915"/>
    <lineage>
        <taxon>Eukaryota</taxon>
        <taxon>Viridiplantae</taxon>
        <taxon>Streptophyta</taxon>
        <taxon>Embryophyta</taxon>
        <taxon>Tracheophyta</taxon>
        <taxon>Spermatophyta</taxon>
        <taxon>Magnoliopsida</taxon>
        <taxon>eudicotyledons</taxon>
        <taxon>Gunneridae</taxon>
        <taxon>Pentapetalae</taxon>
        <taxon>rosids</taxon>
        <taxon>fabids</taxon>
        <taxon>Fabales</taxon>
        <taxon>Fabaceae</taxon>
        <taxon>Papilionoideae</taxon>
        <taxon>50 kb inversion clade</taxon>
        <taxon>NPAAA clade</taxon>
        <taxon>indigoferoid/millettioid clade</taxon>
        <taxon>Phaseoleae</taxon>
        <taxon>Vigna</taxon>
    </lineage>
</organism>
<evidence type="ECO:0008006" key="4">
    <source>
        <dbReference type="Google" id="ProtNLM"/>
    </source>
</evidence>
<dbReference type="Proteomes" id="UP001374535">
    <property type="component" value="Chromosome 11"/>
</dbReference>